<proteinExistence type="predicted"/>
<sequence length="140" mass="15198">MPPPTLKPEDWNNRNPGQRYRPQLGFQPHSGYRNNTDMSSAHRMIMSSAGIHGQGLMPTPMKAGLMGAGPGLMGAAPRGSNMGGANRPSYSQACPQQCDLKLQDLHQARALVASLKPAIEGFLRVSGWIHTCVTQVLCYR</sequence>
<reference evidence="2 3" key="1">
    <citation type="journal article" date="2021" name="Elife">
        <title>Chloroplast acquisition without the gene transfer in kleptoplastic sea slugs, Plakobranchus ocellatus.</title>
        <authorList>
            <person name="Maeda T."/>
            <person name="Takahashi S."/>
            <person name="Yoshida T."/>
            <person name="Shimamura S."/>
            <person name="Takaki Y."/>
            <person name="Nagai Y."/>
            <person name="Toyoda A."/>
            <person name="Suzuki Y."/>
            <person name="Arimoto A."/>
            <person name="Ishii H."/>
            <person name="Satoh N."/>
            <person name="Nishiyama T."/>
            <person name="Hasebe M."/>
            <person name="Maruyama T."/>
            <person name="Minagawa J."/>
            <person name="Obokata J."/>
            <person name="Shigenobu S."/>
        </authorList>
    </citation>
    <scope>NUCLEOTIDE SEQUENCE [LARGE SCALE GENOMIC DNA]</scope>
</reference>
<feature type="region of interest" description="Disordered" evidence="1">
    <location>
        <begin position="1"/>
        <end position="34"/>
    </location>
</feature>
<evidence type="ECO:0000313" key="3">
    <source>
        <dbReference type="Proteomes" id="UP000735302"/>
    </source>
</evidence>
<dbReference type="Proteomes" id="UP000735302">
    <property type="component" value="Unassembled WGS sequence"/>
</dbReference>
<evidence type="ECO:0000256" key="1">
    <source>
        <dbReference type="SAM" id="MobiDB-lite"/>
    </source>
</evidence>
<dbReference type="AlphaFoldDB" id="A0AAV4E1J9"/>
<protein>
    <submittedName>
        <fullName evidence="2">Uncharacterized protein</fullName>
    </submittedName>
</protein>
<accession>A0AAV4E1J9</accession>
<organism evidence="2 3">
    <name type="scientific">Plakobranchus ocellatus</name>
    <dbReference type="NCBI Taxonomy" id="259542"/>
    <lineage>
        <taxon>Eukaryota</taxon>
        <taxon>Metazoa</taxon>
        <taxon>Spiralia</taxon>
        <taxon>Lophotrochozoa</taxon>
        <taxon>Mollusca</taxon>
        <taxon>Gastropoda</taxon>
        <taxon>Heterobranchia</taxon>
        <taxon>Euthyneura</taxon>
        <taxon>Panpulmonata</taxon>
        <taxon>Sacoglossa</taxon>
        <taxon>Placobranchoidea</taxon>
        <taxon>Plakobranchidae</taxon>
        <taxon>Plakobranchus</taxon>
    </lineage>
</organism>
<keyword evidence="3" id="KW-1185">Reference proteome</keyword>
<dbReference type="EMBL" id="BLXT01008612">
    <property type="protein sequence ID" value="GFO50503.1"/>
    <property type="molecule type" value="Genomic_DNA"/>
</dbReference>
<evidence type="ECO:0000313" key="2">
    <source>
        <dbReference type="EMBL" id="GFO50503.1"/>
    </source>
</evidence>
<gene>
    <name evidence="2" type="ORF">PoB_007700800</name>
</gene>
<comment type="caution">
    <text evidence="2">The sequence shown here is derived from an EMBL/GenBank/DDBJ whole genome shotgun (WGS) entry which is preliminary data.</text>
</comment>
<name>A0AAV4E1J9_9GAST</name>